<feature type="transmembrane region" description="Helical" evidence="1">
    <location>
        <begin position="358"/>
        <end position="378"/>
    </location>
</feature>
<dbReference type="AlphaFoldDB" id="A0A135HR56"/>
<comment type="caution">
    <text evidence="3">The sequence shown here is derived from an EMBL/GenBank/DDBJ whole genome shotgun (WGS) entry which is preliminary data.</text>
</comment>
<dbReference type="PANTHER" id="PTHR35342">
    <property type="entry name" value="TRICARBOXYLIC TRANSPORT PROTEIN"/>
    <property type="match status" value="1"/>
</dbReference>
<feature type="transmembrane region" description="Helical" evidence="1">
    <location>
        <begin position="260"/>
        <end position="283"/>
    </location>
</feature>
<reference evidence="3 4" key="1">
    <citation type="submission" date="2015-11" db="EMBL/GenBank/DDBJ databases">
        <title>Draft genome sequence of Paramesorhizobium deserti A-3-E, a strain highly resistant to diverse beta-lactam antibiotics.</title>
        <authorList>
            <person name="Lv R."/>
            <person name="Yang X."/>
            <person name="Fang N."/>
            <person name="Guo J."/>
            <person name="Luo X."/>
            <person name="Peng F."/>
            <person name="Yang R."/>
            <person name="Cui Y."/>
            <person name="Fang C."/>
            <person name="Song Y."/>
        </authorList>
    </citation>
    <scope>NUCLEOTIDE SEQUENCE [LARGE SCALE GENOMIC DNA]</scope>
    <source>
        <strain evidence="3 4">A-3-E</strain>
    </source>
</reference>
<feature type="domain" description="DUF112" evidence="2">
    <location>
        <begin position="20"/>
        <end position="442"/>
    </location>
</feature>
<keyword evidence="4" id="KW-1185">Reference proteome</keyword>
<feature type="transmembrane region" description="Helical" evidence="1">
    <location>
        <begin position="465"/>
        <end position="491"/>
    </location>
</feature>
<protein>
    <submittedName>
        <fullName evidence="3">Tripartite tricarboxylate transporter TctA</fullName>
    </submittedName>
</protein>
<dbReference type="EMBL" id="LNTU01000037">
    <property type="protein sequence ID" value="KXF75685.1"/>
    <property type="molecule type" value="Genomic_DNA"/>
</dbReference>
<feature type="transmembrane region" description="Helical" evidence="1">
    <location>
        <begin position="398"/>
        <end position="426"/>
    </location>
</feature>
<name>A0A135HR56_9HYPH</name>
<feature type="transmembrane region" description="Helical" evidence="1">
    <location>
        <begin position="208"/>
        <end position="225"/>
    </location>
</feature>
<feature type="transmembrane region" description="Helical" evidence="1">
    <location>
        <begin position="47"/>
        <end position="71"/>
    </location>
</feature>
<keyword evidence="1" id="KW-1133">Transmembrane helix</keyword>
<keyword evidence="1" id="KW-0812">Transmembrane</keyword>
<dbReference type="STRING" id="1494590.ATN84_17015"/>
<keyword evidence="1" id="KW-0472">Membrane</keyword>
<dbReference type="RefSeq" id="WP_068883831.1">
    <property type="nucleotide sequence ID" value="NZ_LNTU01000037.1"/>
</dbReference>
<sequence length="510" mass="53341">MDILASLGDGFLIALTFENLALAAIGCLLGTIIGAMPGLGPSNGVAILIPLAFSLGLPATPALILLTSVYYGAMYGGRISSILINIPGDEPAMMTCLDGYPMARAGRAGEALAISGIASFVGAFFATWGLVYLAPQLVKVALLFGPAEYFALFALAFATIGGVAARNQMKAAFAMGIGLLIAMIGVDLQTGVARFSFNNIHLYDGIDFLVVIVGLFALSEVFIFLEHRAGGGVDAGRVEMGRSMPTAKVMKDVTPAMMRSTVIGFIAGVLPGAGASLGSFLAYTVEKKISDKNGTFGKGDPRGVAAPEAGNNAAAGGALVPMLALGVPGSGTTAVLLSLLLALNITPGPLLFQKNPDVVWGLIAALFIANIMLLALNLPLVKFFVQVLRVPTRYLMPAVAMISFVGIYGISGSTFDLLVMVAFGVIGWLFRKADIPLVPVILGVLLGKLMETNLRRELTISDGNWWALIDSPLSIAIWACAIVGFVLPILLRRYVRFARVPQTGDDLTGQ</sequence>
<feature type="transmembrane region" description="Helical" evidence="1">
    <location>
        <begin position="322"/>
        <end position="346"/>
    </location>
</feature>
<feature type="transmembrane region" description="Helical" evidence="1">
    <location>
        <begin position="433"/>
        <end position="450"/>
    </location>
</feature>
<evidence type="ECO:0000256" key="1">
    <source>
        <dbReference type="SAM" id="Phobius"/>
    </source>
</evidence>
<dbReference type="OrthoDB" id="9806425at2"/>
<evidence type="ECO:0000313" key="4">
    <source>
        <dbReference type="Proteomes" id="UP000070107"/>
    </source>
</evidence>
<feature type="transmembrane region" description="Helical" evidence="1">
    <location>
        <begin position="171"/>
        <end position="188"/>
    </location>
</feature>
<organism evidence="3 4">
    <name type="scientific">Paramesorhizobium deserti</name>
    <dbReference type="NCBI Taxonomy" id="1494590"/>
    <lineage>
        <taxon>Bacteria</taxon>
        <taxon>Pseudomonadati</taxon>
        <taxon>Pseudomonadota</taxon>
        <taxon>Alphaproteobacteria</taxon>
        <taxon>Hyphomicrobiales</taxon>
        <taxon>Phyllobacteriaceae</taxon>
        <taxon>Paramesorhizobium</taxon>
    </lineage>
</organism>
<accession>A0A135HR56</accession>
<dbReference type="PANTHER" id="PTHR35342:SF5">
    <property type="entry name" value="TRICARBOXYLIC TRANSPORT PROTEIN"/>
    <property type="match status" value="1"/>
</dbReference>
<dbReference type="Pfam" id="PF01970">
    <property type="entry name" value="TctA"/>
    <property type="match status" value="1"/>
</dbReference>
<evidence type="ECO:0000313" key="3">
    <source>
        <dbReference type="EMBL" id="KXF75685.1"/>
    </source>
</evidence>
<proteinExistence type="predicted"/>
<dbReference type="InterPro" id="IPR002823">
    <property type="entry name" value="DUF112_TM"/>
</dbReference>
<dbReference type="Proteomes" id="UP000070107">
    <property type="component" value="Unassembled WGS sequence"/>
</dbReference>
<gene>
    <name evidence="3" type="ORF">ATN84_17015</name>
</gene>
<feature type="transmembrane region" description="Helical" evidence="1">
    <location>
        <begin position="140"/>
        <end position="164"/>
    </location>
</feature>
<feature type="transmembrane region" description="Helical" evidence="1">
    <location>
        <begin position="111"/>
        <end position="134"/>
    </location>
</feature>
<feature type="transmembrane region" description="Helical" evidence="1">
    <location>
        <begin position="12"/>
        <end position="35"/>
    </location>
</feature>
<evidence type="ECO:0000259" key="2">
    <source>
        <dbReference type="Pfam" id="PF01970"/>
    </source>
</evidence>